<dbReference type="EMBL" id="CP009313">
    <property type="protein sequence ID" value="AJE40508.1"/>
    <property type="molecule type" value="Genomic_DNA"/>
</dbReference>
<organism evidence="1 2">
    <name type="scientific">Streptomyces nodosus</name>
    <dbReference type="NCBI Taxonomy" id="40318"/>
    <lineage>
        <taxon>Bacteria</taxon>
        <taxon>Bacillati</taxon>
        <taxon>Actinomycetota</taxon>
        <taxon>Actinomycetes</taxon>
        <taxon>Kitasatosporales</taxon>
        <taxon>Streptomycetaceae</taxon>
        <taxon>Streptomyces</taxon>
    </lineage>
</organism>
<reference evidence="1 2" key="2">
    <citation type="journal article" date="2016" name="Appl. Microbiol. Biotechnol.">
        <title>Exploiting the genome sequence of Streptomyces nodosus for enhanced antibiotic production.</title>
        <authorList>
            <person name="Sweeney P."/>
            <person name="Murphy C.D."/>
            <person name="Caffrey P."/>
        </authorList>
    </citation>
    <scope>NUCLEOTIDE SEQUENCE [LARGE SCALE GENOMIC DNA]</scope>
    <source>
        <strain evidence="1 2">ATCC 14899</strain>
    </source>
</reference>
<reference evidence="2" key="1">
    <citation type="submission" date="2014-09" db="EMBL/GenBank/DDBJ databases">
        <title>Sequence of the Streptomyces nodosus genome.</title>
        <authorList>
            <person name="Sweeney P."/>
            <person name="Stephens N."/>
            <person name="Murphy C."/>
            <person name="Caffrey P."/>
        </authorList>
    </citation>
    <scope>NUCLEOTIDE SEQUENCE [LARGE SCALE GENOMIC DNA]</scope>
    <source>
        <strain evidence="2">ATCC 14899</strain>
    </source>
</reference>
<evidence type="ECO:0000313" key="1">
    <source>
        <dbReference type="EMBL" id="AJE40508.1"/>
    </source>
</evidence>
<keyword evidence="2" id="KW-1185">Reference proteome</keyword>
<dbReference type="Proteomes" id="UP000031526">
    <property type="component" value="Chromosome"/>
</dbReference>
<dbReference type="AlphaFoldDB" id="A0A0B5DA91"/>
<protein>
    <submittedName>
        <fullName evidence="1">Uncharacterized protein</fullName>
    </submittedName>
</protein>
<name>A0A0B5DA91_9ACTN</name>
<dbReference type="HOGENOM" id="CLU_2332471_0_0_11"/>
<gene>
    <name evidence="1" type="ORF">SNOD_10965</name>
</gene>
<proteinExistence type="predicted"/>
<evidence type="ECO:0000313" key="2">
    <source>
        <dbReference type="Proteomes" id="UP000031526"/>
    </source>
</evidence>
<sequence length="98" mass="10462">MDWFFVGAAAVGFGLLAVGGVLALATGWLAPWLRGRVVRPDLWGYGTVSLAAGLATVMSFKMAVDSEIVLDTLFVLAMALVILGGLLQRRSLRRPTDQ</sequence>
<dbReference type="RefSeq" id="WP_043448422.1">
    <property type="nucleotide sequence ID" value="NZ_CP009313.1"/>
</dbReference>
<accession>A0A0B5DA91</accession>
<dbReference type="OrthoDB" id="4322403at2"/>